<evidence type="ECO:0000259" key="2">
    <source>
        <dbReference type="Pfam" id="PF13478"/>
    </source>
</evidence>
<dbReference type="EMBL" id="CP056030">
    <property type="protein sequence ID" value="QKZ04645.1"/>
    <property type="molecule type" value="Genomic_DNA"/>
</dbReference>
<dbReference type="Pfam" id="PF02625">
    <property type="entry name" value="XdhC_CoxI"/>
    <property type="match status" value="1"/>
</dbReference>
<keyword evidence="4" id="KW-1185">Reference proteome</keyword>
<accession>A0A7D5H0F0</accession>
<evidence type="ECO:0000259" key="1">
    <source>
        <dbReference type="Pfam" id="PF02625"/>
    </source>
</evidence>
<dbReference type="PANTHER" id="PTHR30388:SF4">
    <property type="entry name" value="MOLYBDENUM COFACTOR INSERTION CHAPERONE PAOD"/>
    <property type="match status" value="1"/>
</dbReference>
<dbReference type="Proteomes" id="UP000509568">
    <property type="component" value="Chromosome"/>
</dbReference>
<dbReference type="AlphaFoldDB" id="A0A7D5H0F0"/>
<dbReference type="InterPro" id="IPR052698">
    <property type="entry name" value="MoCofactor_Util/Proc"/>
</dbReference>
<gene>
    <name evidence="3" type="ORF">HWQ56_12960</name>
</gene>
<dbReference type="InterPro" id="IPR003777">
    <property type="entry name" value="XdhC_CoxI"/>
</dbReference>
<dbReference type="InterPro" id="IPR027051">
    <property type="entry name" value="XdhC_Rossmann_dom"/>
</dbReference>
<dbReference type="KEGG" id="pez:HWQ56_12960"/>
<feature type="domain" description="XdhC Rossmann" evidence="2">
    <location>
        <begin position="205"/>
        <end position="345"/>
    </location>
</feature>
<dbReference type="Gene3D" id="3.40.50.720">
    <property type="entry name" value="NAD(P)-binding Rossmann-like Domain"/>
    <property type="match status" value="1"/>
</dbReference>
<dbReference type="PANTHER" id="PTHR30388">
    <property type="entry name" value="ALDEHYDE OXIDOREDUCTASE MOLYBDENUM COFACTOR ASSEMBLY PROTEIN"/>
    <property type="match status" value="1"/>
</dbReference>
<dbReference type="Pfam" id="PF13478">
    <property type="entry name" value="XdhC_C"/>
    <property type="match status" value="1"/>
</dbReference>
<proteinExistence type="predicted"/>
<protein>
    <submittedName>
        <fullName evidence="3">XdhC family protein</fullName>
    </submittedName>
</protein>
<reference evidence="3 4" key="1">
    <citation type="submission" date="2020-06" db="EMBL/GenBank/DDBJ databases">
        <title>Pseudomonas eucalypticola sp. nov., an endophyte of Eucalyptus dunnii leaves with biocontrol ability of eucalyptus leaf blight.</title>
        <authorList>
            <person name="Liu Y."/>
            <person name="Song Z."/>
            <person name="Zeng H."/>
            <person name="Lu M."/>
            <person name="Wang X."/>
            <person name="Lian X."/>
            <person name="Zhang Q."/>
        </authorList>
    </citation>
    <scope>NUCLEOTIDE SEQUENCE [LARGE SCALE GENOMIC DNA]</scope>
    <source>
        <strain evidence="3 4">NP-1</strain>
    </source>
</reference>
<evidence type="ECO:0000313" key="4">
    <source>
        <dbReference type="Proteomes" id="UP000509568"/>
    </source>
</evidence>
<organism evidence="3 4">
    <name type="scientific">Pseudomonas eucalypticola</name>
    <dbReference type="NCBI Taxonomy" id="2599595"/>
    <lineage>
        <taxon>Bacteria</taxon>
        <taxon>Pseudomonadati</taxon>
        <taxon>Pseudomonadota</taxon>
        <taxon>Gammaproteobacteria</taxon>
        <taxon>Pseudomonadales</taxon>
        <taxon>Pseudomonadaceae</taxon>
        <taxon>Pseudomonas</taxon>
    </lineage>
</organism>
<sequence>MPCIDRLLAAIDASLDAGTEAVVATVVKVRGSAYRRPGARMLIPLVGAPSGTVSGGCLESEVAKKAWWLSEHGPKVVAYSTAADEEDPLDEAALSFGLGCNGTVYVLMERVQQTEGSILLATLRQVRDTGQPAALATVITSDGALPVGSRLAAGQSTWAHPALTACVAQGLADVQRLGKSALRRYRGEWGEVEVFLEYLAPARRLVVFGAGHDAQPLVRMASLLGWKVTVVDGRAHFARQARFPEAEAVICADARAPLAFAERLNGAAVAIMTHSLSQDFHWLRAALASGAAYIGQLGPRDRTERLLADMDEPSLAALDRLHYPMGLDLGGDSPESVALAILAEITAVFNGRQGSPLKGRQQSIHDVEPSVLHADMAAPIHVPSP</sequence>
<evidence type="ECO:0000313" key="3">
    <source>
        <dbReference type="EMBL" id="QKZ04645.1"/>
    </source>
</evidence>
<name>A0A7D5H0F0_9PSED</name>
<dbReference type="RefSeq" id="WP_176570738.1">
    <property type="nucleotide sequence ID" value="NZ_CP056030.1"/>
</dbReference>
<feature type="domain" description="XdhC- CoxI" evidence="1">
    <location>
        <begin position="15"/>
        <end position="79"/>
    </location>
</feature>